<evidence type="ECO:0000313" key="1">
    <source>
        <dbReference type="EMBL" id="SQD93113.1"/>
    </source>
</evidence>
<dbReference type="KEGG" id="bana:BARAN1_1089"/>
<dbReference type="Proteomes" id="UP000249818">
    <property type="component" value="Chromosome BARAN1"/>
</dbReference>
<proteinExistence type="predicted"/>
<protein>
    <submittedName>
        <fullName evidence="1">Uncharacterized protein</fullName>
    </submittedName>
</protein>
<gene>
    <name evidence="1" type="ORF">BARAN1_1089</name>
</gene>
<name>A0A2X3K7Y3_9BACT</name>
<reference evidence="2" key="1">
    <citation type="submission" date="2018-05" db="EMBL/GenBank/DDBJ databases">
        <authorList>
            <person name="Hao L."/>
        </authorList>
    </citation>
    <scope>NUCLEOTIDE SEQUENCE [LARGE SCALE GENOMIC DNA]</scope>
</reference>
<dbReference type="AlphaFoldDB" id="A0A2X3K7Y3"/>
<organism evidence="1 2">
    <name type="scientific">Candidatus Bipolaricaulis anaerobius</name>
    <dbReference type="NCBI Taxonomy" id="2026885"/>
    <lineage>
        <taxon>Bacteria</taxon>
        <taxon>Candidatus Bipolaricaulota</taxon>
        <taxon>Candidatus Bipolaricaulia</taxon>
        <taxon>Candidatus Bipolaricaulales</taxon>
        <taxon>Candidatus Bipolaricaulaceae</taxon>
        <taxon>Candidatus Bipolaricaulis</taxon>
    </lineage>
</organism>
<evidence type="ECO:0000313" key="2">
    <source>
        <dbReference type="Proteomes" id="UP000249818"/>
    </source>
</evidence>
<accession>A0A2X3K7Y3</accession>
<keyword evidence="2" id="KW-1185">Reference proteome</keyword>
<dbReference type="EMBL" id="LS483254">
    <property type="protein sequence ID" value="SQD93113.1"/>
    <property type="molecule type" value="Genomic_DNA"/>
</dbReference>
<sequence length="23" mass="2709">MKHRFALRNTLPALVNVWWSTPA</sequence>